<dbReference type="STRING" id="629680.SAMN04489751_2884"/>
<keyword evidence="2" id="KW-1185">Reference proteome</keyword>
<protein>
    <submittedName>
        <fullName evidence="1">Uncharacterized protein</fullName>
    </submittedName>
</protein>
<accession>A0A1H1V3M0</accession>
<organism evidence="1 2">
    <name type="scientific">Brevibacterium sandarakinum</name>
    <dbReference type="NCBI Taxonomy" id="629680"/>
    <lineage>
        <taxon>Bacteria</taxon>
        <taxon>Bacillati</taxon>
        <taxon>Actinomycetota</taxon>
        <taxon>Actinomycetes</taxon>
        <taxon>Micrococcales</taxon>
        <taxon>Brevibacteriaceae</taxon>
        <taxon>Brevibacterium</taxon>
    </lineage>
</organism>
<proteinExistence type="predicted"/>
<evidence type="ECO:0000313" key="2">
    <source>
        <dbReference type="Proteomes" id="UP000199700"/>
    </source>
</evidence>
<sequence>MSIPGYEVHEDNAAAIAASLAALCSQHSVRLAVAESLTGGERWRCC</sequence>
<dbReference type="EMBL" id="LT629739">
    <property type="protein sequence ID" value="SDS79377.1"/>
    <property type="molecule type" value="Genomic_DNA"/>
</dbReference>
<reference evidence="1" key="1">
    <citation type="submission" date="2016-10" db="EMBL/GenBank/DDBJ databases">
        <authorList>
            <person name="Varghese N."/>
            <person name="Submissions S."/>
        </authorList>
    </citation>
    <scope>NUCLEOTIDE SEQUENCE [LARGE SCALE GENOMIC DNA]</scope>
    <source>
        <strain evidence="1">DSM 22082</strain>
    </source>
</reference>
<dbReference type="Proteomes" id="UP000199700">
    <property type="component" value="Chromosome"/>
</dbReference>
<gene>
    <name evidence="1" type="ORF">SAMN04489751_2884</name>
</gene>
<evidence type="ECO:0000313" key="1">
    <source>
        <dbReference type="EMBL" id="SDS79377.1"/>
    </source>
</evidence>
<dbReference type="AlphaFoldDB" id="A0A1H1V3M0"/>
<name>A0A1H1V3M0_BRESA</name>